<protein>
    <submittedName>
        <fullName evidence="5">GntR family transcriptional regulator</fullName>
    </submittedName>
</protein>
<dbReference type="EMBL" id="BAAARW010000030">
    <property type="protein sequence ID" value="GAA2445769.1"/>
    <property type="molecule type" value="Genomic_DNA"/>
</dbReference>
<evidence type="ECO:0000313" key="6">
    <source>
        <dbReference type="Proteomes" id="UP001501231"/>
    </source>
</evidence>
<dbReference type="Pfam" id="PF00392">
    <property type="entry name" value="GntR"/>
    <property type="match status" value="1"/>
</dbReference>
<dbReference type="SMART" id="SM00895">
    <property type="entry name" value="FCD"/>
    <property type="match status" value="1"/>
</dbReference>
<dbReference type="InterPro" id="IPR036390">
    <property type="entry name" value="WH_DNA-bd_sf"/>
</dbReference>
<dbReference type="Gene3D" id="1.20.120.530">
    <property type="entry name" value="GntR ligand-binding domain-like"/>
    <property type="match status" value="1"/>
</dbReference>
<dbReference type="SUPFAM" id="SSF48008">
    <property type="entry name" value="GntR ligand-binding domain-like"/>
    <property type="match status" value="1"/>
</dbReference>
<dbReference type="PANTHER" id="PTHR43537">
    <property type="entry name" value="TRANSCRIPTIONAL REGULATOR, GNTR FAMILY"/>
    <property type="match status" value="1"/>
</dbReference>
<keyword evidence="3" id="KW-0804">Transcription</keyword>
<keyword evidence="6" id="KW-1185">Reference proteome</keyword>
<dbReference type="InterPro" id="IPR008920">
    <property type="entry name" value="TF_FadR/GntR_C"/>
</dbReference>
<dbReference type="Gene3D" id="1.10.10.10">
    <property type="entry name" value="Winged helix-like DNA-binding domain superfamily/Winged helix DNA-binding domain"/>
    <property type="match status" value="1"/>
</dbReference>
<evidence type="ECO:0000259" key="4">
    <source>
        <dbReference type="PROSITE" id="PS50949"/>
    </source>
</evidence>
<sequence>MTAERPSRAADAVIARWAATLTVQAGPRRRAAREHAVAELRAAISEGVLPPGAEIPEQAAAEALGTSRNTLREAFRVLFHDGLLEHRDHRGVIVRRLRAEDIVDIYNARILLECGALEAAHRAPSERVDLIRQAAAAGLAALPGRDPQELRRCGMAFHLSVVALARSRLVSAFADTLFTQLQLAYHQTRDPAEFHASFIERNVVIADRLGEGEFGEAADAMRQYLRDAQAQLLTSIAMPH</sequence>
<name>A0ABN3K169_9ACTN</name>
<dbReference type="SMART" id="SM00345">
    <property type="entry name" value="HTH_GNTR"/>
    <property type="match status" value="1"/>
</dbReference>
<proteinExistence type="predicted"/>
<keyword evidence="2" id="KW-0238">DNA-binding</keyword>
<dbReference type="PANTHER" id="PTHR43537:SF45">
    <property type="entry name" value="GNTR FAMILY REGULATORY PROTEIN"/>
    <property type="match status" value="1"/>
</dbReference>
<dbReference type="InterPro" id="IPR000524">
    <property type="entry name" value="Tscrpt_reg_HTH_GntR"/>
</dbReference>
<dbReference type="CDD" id="cd07377">
    <property type="entry name" value="WHTH_GntR"/>
    <property type="match status" value="1"/>
</dbReference>
<dbReference type="RefSeq" id="WP_344595366.1">
    <property type="nucleotide sequence ID" value="NZ_BAAARW010000030.1"/>
</dbReference>
<keyword evidence="1" id="KW-0805">Transcription regulation</keyword>
<evidence type="ECO:0000256" key="2">
    <source>
        <dbReference type="ARBA" id="ARBA00023125"/>
    </source>
</evidence>
<dbReference type="InterPro" id="IPR036388">
    <property type="entry name" value="WH-like_DNA-bd_sf"/>
</dbReference>
<comment type="caution">
    <text evidence="5">The sequence shown here is derived from an EMBL/GenBank/DDBJ whole genome shotgun (WGS) entry which is preliminary data.</text>
</comment>
<organism evidence="5 6">
    <name type="scientific">Actinomadura vinacea</name>
    <dbReference type="NCBI Taxonomy" id="115336"/>
    <lineage>
        <taxon>Bacteria</taxon>
        <taxon>Bacillati</taxon>
        <taxon>Actinomycetota</taxon>
        <taxon>Actinomycetes</taxon>
        <taxon>Streptosporangiales</taxon>
        <taxon>Thermomonosporaceae</taxon>
        <taxon>Actinomadura</taxon>
    </lineage>
</organism>
<dbReference type="Pfam" id="PF07729">
    <property type="entry name" value="FCD"/>
    <property type="match status" value="1"/>
</dbReference>
<evidence type="ECO:0000256" key="3">
    <source>
        <dbReference type="ARBA" id="ARBA00023163"/>
    </source>
</evidence>
<dbReference type="PROSITE" id="PS50949">
    <property type="entry name" value="HTH_GNTR"/>
    <property type="match status" value="1"/>
</dbReference>
<dbReference type="SUPFAM" id="SSF46785">
    <property type="entry name" value="Winged helix' DNA-binding domain"/>
    <property type="match status" value="1"/>
</dbReference>
<evidence type="ECO:0000313" key="5">
    <source>
        <dbReference type="EMBL" id="GAA2445769.1"/>
    </source>
</evidence>
<feature type="domain" description="HTH gntR-type" evidence="4">
    <location>
        <begin position="30"/>
        <end position="97"/>
    </location>
</feature>
<dbReference type="Proteomes" id="UP001501231">
    <property type="component" value="Unassembled WGS sequence"/>
</dbReference>
<accession>A0ABN3K169</accession>
<reference evidence="5 6" key="1">
    <citation type="journal article" date="2019" name="Int. J. Syst. Evol. Microbiol.">
        <title>The Global Catalogue of Microorganisms (GCM) 10K type strain sequencing project: providing services to taxonomists for standard genome sequencing and annotation.</title>
        <authorList>
            <consortium name="The Broad Institute Genomics Platform"/>
            <consortium name="The Broad Institute Genome Sequencing Center for Infectious Disease"/>
            <person name="Wu L."/>
            <person name="Ma J."/>
        </authorList>
    </citation>
    <scope>NUCLEOTIDE SEQUENCE [LARGE SCALE GENOMIC DNA]</scope>
    <source>
        <strain evidence="5 6">JCM 3325</strain>
    </source>
</reference>
<dbReference type="InterPro" id="IPR011711">
    <property type="entry name" value="GntR_C"/>
</dbReference>
<evidence type="ECO:0000256" key="1">
    <source>
        <dbReference type="ARBA" id="ARBA00023015"/>
    </source>
</evidence>
<gene>
    <name evidence="5" type="ORF">GCM10010191_73390</name>
</gene>